<feature type="transmembrane region" description="Helical" evidence="1">
    <location>
        <begin position="203"/>
        <end position="218"/>
    </location>
</feature>
<protein>
    <submittedName>
        <fullName evidence="2">2494_t:CDS:1</fullName>
    </submittedName>
</protein>
<keyword evidence="1" id="KW-1133">Transmembrane helix</keyword>
<keyword evidence="1" id="KW-0472">Membrane</keyword>
<feature type="transmembrane region" description="Helical" evidence="1">
    <location>
        <begin position="78"/>
        <end position="99"/>
    </location>
</feature>
<feature type="transmembrane region" description="Helical" evidence="1">
    <location>
        <begin position="176"/>
        <end position="196"/>
    </location>
</feature>
<dbReference type="PANTHER" id="PTHR33802:SF1">
    <property type="entry name" value="XK-RELATED PROTEIN"/>
    <property type="match status" value="1"/>
</dbReference>
<feature type="transmembrane region" description="Helical" evidence="1">
    <location>
        <begin position="49"/>
        <end position="71"/>
    </location>
</feature>
<keyword evidence="3" id="KW-1185">Reference proteome</keyword>
<comment type="caution">
    <text evidence="2">The sequence shown here is derived from an EMBL/GenBank/DDBJ whole genome shotgun (WGS) entry which is preliminary data.</text>
</comment>
<dbReference type="AlphaFoldDB" id="A0A9N9G990"/>
<evidence type="ECO:0000313" key="3">
    <source>
        <dbReference type="Proteomes" id="UP000789572"/>
    </source>
</evidence>
<dbReference type="PANTHER" id="PTHR33802">
    <property type="entry name" value="SI:CH211-161H7.5-RELATED"/>
    <property type="match status" value="1"/>
</dbReference>
<evidence type="ECO:0000313" key="2">
    <source>
        <dbReference type="EMBL" id="CAG8590263.1"/>
    </source>
</evidence>
<reference evidence="2" key="1">
    <citation type="submission" date="2021-06" db="EMBL/GenBank/DDBJ databases">
        <authorList>
            <person name="Kallberg Y."/>
            <person name="Tangrot J."/>
            <person name="Rosling A."/>
        </authorList>
    </citation>
    <scope>NUCLEOTIDE SEQUENCE</scope>
    <source>
        <strain evidence="2">IA702</strain>
    </source>
</reference>
<evidence type="ECO:0000256" key="1">
    <source>
        <dbReference type="SAM" id="Phobius"/>
    </source>
</evidence>
<dbReference type="Proteomes" id="UP000789572">
    <property type="component" value="Unassembled WGS sequence"/>
</dbReference>
<name>A0A9N9G990_9GLOM</name>
<feature type="transmembrane region" description="Helical" evidence="1">
    <location>
        <begin position="145"/>
        <end position="164"/>
    </location>
</feature>
<feature type="transmembrane region" description="Helical" evidence="1">
    <location>
        <begin position="224"/>
        <end position="241"/>
    </location>
</feature>
<organism evidence="2 3">
    <name type="scientific">Paraglomus occultum</name>
    <dbReference type="NCBI Taxonomy" id="144539"/>
    <lineage>
        <taxon>Eukaryota</taxon>
        <taxon>Fungi</taxon>
        <taxon>Fungi incertae sedis</taxon>
        <taxon>Mucoromycota</taxon>
        <taxon>Glomeromycotina</taxon>
        <taxon>Glomeromycetes</taxon>
        <taxon>Paraglomerales</taxon>
        <taxon>Paraglomeraceae</taxon>
        <taxon>Paraglomus</taxon>
    </lineage>
</organism>
<gene>
    <name evidence="2" type="ORF">POCULU_LOCUS6937</name>
</gene>
<keyword evidence="1" id="KW-0812">Transmembrane</keyword>
<sequence length="262" mass="29243">MGSFNPWAIKITNVLVYFFLLTANVYSVYGPESGSPYVDAKKTYITPAPFVFFVWGIIHFLFAGFVIYQFFGQATETVVDGVGWQFVFISIWNTVWLALTQKDHTILAWFAILFTASHVSYVYYKIRYKYPAISLLDNAFIHAPFSLYHAWIFVITVISTFVAFTPEVSDDGPSVLVTVVVIIGLLVLKSTAVSYVEFGKGDVAGALVIAWALYGIFVEQDSPAIRWTALVLSILTLLYSVKPFVAKHVFGRGGEERAPLLG</sequence>
<proteinExistence type="predicted"/>
<feature type="transmembrane region" description="Helical" evidence="1">
    <location>
        <begin position="7"/>
        <end position="29"/>
    </location>
</feature>
<dbReference type="OrthoDB" id="5586934at2759"/>
<dbReference type="EMBL" id="CAJVPJ010001412">
    <property type="protein sequence ID" value="CAG8590263.1"/>
    <property type="molecule type" value="Genomic_DNA"/>
</dbReference>
<feature type="transmembrane region" description="Helical" evidence="1">
    <location>
        <begin position="105"/>
        <end position="124"/>
    </location>
</feature>
<accession>A0A9N9G990</accession>